<keyword evidence="3" id="KW-0223">Dioxygenase</keyword>
<dbReference type="GO" id="GO:0051213">
    <property type="term" value="F:dioxygenase activity"/>
    <property type="evidence" value="ECO:0007669"/>
    <property type="project" value="UniProtKB-KW"/>
</dbReference>
<evidence type="ECO:0000256" key="1">
    <source>
        <dbReference type="ARBA" id="ARBA00001961"/>
    </source>
</evidence>
<dbReference type="Proteomes" id="UP000662754">
    <property type="component" value="Segment"/>
</dbReference>
<dbReference type="Gene3D" id="2.60.120.620">
    <property type="entry name" value="q2cbj1_9rhob like domain"/>
    <property type="match status" value="1"/>
</dbReference>
<dbReference type="KEGG" id="vg:77945614"/>
<accession>A0A873WB72</accession>
<dbReference type="SMART" id="SM00702">
    <property type="entry name" value="P4Hc"/>
    <property type="match status" value="1"/>
</dbReference>
<evidence type="ECO:0000259" key="6">
    <source>
        <dbReference type="PROSITE" id="PS51471"/>
    </source>
</evidence>
<protein>
    <submittedName>
        <fullName evidence="7">2OG-Fe(II) oxygenase</fullName>
    </submittedName>
</protein>
<reference evidence="7" key="1">
    <citation type="submission" date="2020-10" db="EMBL/GenBank/DDBJ databases">
        <title>The Isolation and Genome Sequence of a Novel Cyanophage S-H9-2 from the Yellow Sea, China.</title>
        <authorList>
            <person name="Jiang T."/>
            <person name="Luo L."/>
        </authorList>
    </citation>
    <scope>NUCLEOTIDE SEQUENCE</scope>
</reference>
<keyword evidence="8" id="KW-1185">Reference proteome</keyword>
<evidence type="ECO:0000256" key="4">
    <source>
        <dbReference type="ARBA" id="ARBA00023002"/>
    </source>
</evidence>
<dbReference type="RefSeq" id="YP_010669444.1">
    <property type="nucleotide sequence ID" value="NC_070960.1"/>
</dbReference>
<keyword evidence="2" id="KW-0479">Metal-binding</keyword>
<dbReference type="InterPro" id="IPR005123">
    <property type="entry name" value="Oxoglu/Fe-dep_dioxygenase_dom"/>
</dbReference>
<proteinExistence type="predicted"/>
<dbReference type="GO" id="GO:0005506">
    <property type="term" value="F:iron ion binding"/>
    <property type="evidence" value="ECO:0007669"/>
    <property type="project" value="InterPro"/>
</dbReference>
<dbReference type="GO" id="GO:0031418">
    <property type="term" value="F:L-ascorbic acid binding"/>
    <property type="evidence" value="ECO:0007669"/>
    <property type="project" value="InterPro"/>
</dbReference>
<dbReference type="InterPro" id="IPR044862">
    <property type="entry name" value="Pro_4_hyd_alph_FE2OG_OXY"/>
</dbReference>
<evidence type="ECO:0000313" key="8">
    <source>
        <dbReference type="Proteomes" id="UP000662754"/>
    </source>
</evidence>
<dbReference type="SUPFAM" id="SSF51197">
    <property type="entry name" value="Clavaminate synthase-like"/>
    <property type="match status" value="1"/>
</dbReference>
<feature type="domain" description="Fe2OG dioxygenase" evidence="6">
    <location>
        <begin position="137"/>
        <end position="233"/>
    </location>
</feature>
<evidence type="ECO:0000256" key="5">
    <source>
        <dbReference type="ARBA" id="ARBA00023004"/>
    </source>
</evidence>
<evidence type="ECO:0000256" key="2">
    <source>
        <dbReference type="ARBA" id="ARBA00022723"/>
    </source>
</evidence>
<comment type="cofactor">
    <cofactor evidence="1">
        <name>L-ascorbate</name>
        <dbReference type="ChEBI" id="CHEBI:38290"/>
    </cofactor>
</comment>
<organism evidence="7 8">
    <name type="scientific">Synechococcus phage S-H9-2</name>
    <dbReference type="NCBI Taxonomy" id="2783669"/>
    <lineage>
        <taxon>Viruses</taxon>
        <taxon>Duplodnaviria</taxon>
        <taxon>Heunggongvirae</taxon>
        <taxon>Uroviricota</taxon>
        <taxon>Caudoviricetes</taxon>
        <taxon>Pantevenvirales</taxon>
        <taxon>Kyanoviridae</taxon>
        <taxon>Yushanluvirus</taxon>
        <taxon>Yushanluvirus satich</taxon>
    </lineage>
</organism>
<name>A0A873WB72_9CAUD</name>
<evidence type="ECO:0000256" key="3">
    <source>
        <dbReference type="ARBA" id="ARBA00022964"/>
    </source>
</evidence>
<dbReference type="GO" id="GO:0016705">
    <property type="term" value="F:oxidoreductase activity, acting on paired donors, with incorporation or reduction of molecular oxygen"/>
    <property type="evidence" value="ECO:0007669"/>
    <property type="project" value="InterPro"/>
</dbReference>
<dbReference type="PROSITE" id="PS51471">
    <property type="entry name" value="FE2OG_OXY"/>
    <property type="match status" value="1"/>
</dbReference>
<keyword evidence="4" id="KW-0560">Oxidoreductase</keyword>
<dbReference type="EMBL" id="MW147367">
    <property type="protein sequence ID" value="QPB08459.1"/>
    <property type="molecule type" value="Genomic_DNA"/>
</dbReference>
<dbReference type="InterPro" id="IPR006620">
    <property type="entry name" value="Pro_4_hyd_alph"/>
</dbReference>
<dbReference type="GeneID" id="77945614"/>
<dbReference type="Pfam" id="PF13640">
    <property type="entry name" value="2OG-FeII_Oxy_3"/>
    <property type="match status" value="1"/>
</dbReference>
<sequence length="236" mass="26988">MQKNTTVQPYRPLELMLDSKMTNANFDDFIGVWDKFVPKSFCNELIQWFEFMSDQGSSSVSIEELEDMFKDNDSTYLQDVGGAVRGEVQYGSNMTRKDSSILINYTNEKIGYQVNQFLKSCLMHYILEFGQLKNVPMFSSDIKMQKTKPGGGYHTWHYENSAASHAARELTWMIYLNDVPPEAGGETEFMYQHKRFNPTAGTVMIFPAGMTHVHRGNTVLDGDKYILTGWYIKSGA</sequence>
<evidence type="ECO:0000313" key="7">
    <source>
        <dbReference type="EMBL" id="QPB08459.1"/>
    </source>
</evidence>
<keyword evidence="5" id="KW-0408">Iron</keyword>